<organism evidence="1">
    <name type="scientific">Mesocestoides corti</name>
    <name type="common">Flatworm</name>
    <dbReference type="NCBI Taxonomy" id="53468"/>
    <lineage>
        <taxon>Eukaryota</taxon>
        <taxon>Metazoa</taxon>
        <taxon>Spiralia</taxon>
        <taxon>Lophotrochozoa</taxon>
        <taxon>Platyhelminthes</taxon>
        <taxon>Cestoda</taxon>
        <taxon>Eucestoda</taxon>
        <taxon>Cyclophyllidea</taxon>
        <taxon>Mesocestoididae</taxon>
        <taxon>Mesocestoides</taxon>
    </lineage>
</organism>
<protein>
    <submittedName>
        <fullName evidence="1">Rho-GAP domain-containing protein</fullName>
    </submittedName>
</protein>
<name>A0A5K3EQE7_MESCO</name>
<evidence type="ECO:0000313" key="1">
    <source>
        <dbReference type="WBParaSite" id="MCU_002320-RA"/>
    </source>
</evidence>
<accession>A0A5K3EQE7</accession>
<sequence length="210" mass="22987">MKQSFLSKFTRSLGYAPEGWPADDVAEIDAAASELKKITSDVVKKLSLYLPQTSLHNVRSLDLNYFSSESLQSSFTFGIPNDPLLNKIVKPIESRQKRCNIPQNTNDLNGAVNGLKSPENEVIEGGFCMANDVSSTSLMPKEQIKCEDSIESRFLGNCNSLNALRVCACGLMGASLIKLMIRGRTDCLEITYLADESLVPPSQGFVTVLT</sequence>
<reference evidence="1" key="1">
    <citation type="submission" date="2019-11" db="UniProtKB">
        <authorList>
            <consortium name="WormBaseParasite"/>
        </authorList>
    </citation>
    <scope>IDENTIFICATION</scope>
</reference>
<dbReference type="WBParaSite" id="MCU_002320-RA">
    <property type="protein sequence ID" value="MCU_002320-RA"/>
    <property type="gene ID" value="MCU_002320"/>
</dbReference>
<proteinExistence type="predicted"/>
<dbReference type="AlphaFoldDB" id="A0A5K3EQE7"/>